<dbReference type="AlphaFoldDB" id="A0A2N5VT43"/>
<evidence type="ECO:0000256" key="1">
    <source>
        <dbReference type="ARBA" id="ARBA00023172"/>
    </source>
</evidence>
<protein>
    <recommendedName>
        <fullName evidence="4">Tyr recombinase domain-containing protein</fullName>
    </recommendedName>
</protein>
<comment type="caution">
    <text evidence="2">The sequence shown here is derived from an EMBL/GenBank/DDBJ whole genome shotgun (WGS) entry which is preliminary data.</text>
</comment>
<dbReference type="InterPro" id="IPR052925">
    <property type="entry name" value="Phage_Integrase-like_Recomb"/>
</dbReference>
<evidence type="ECO:0008006" key="4">
    <source>
        <dbReference type="Google" id="ProtNLM"/>
    </source>
</evidence>
<sequence length="330" mass="36927">MSLNQASGKTQQDSIWMDTKKIPYFVRSGSMEQQLTKVDRQILQGWQKSTLVSYNAAVKKFGGFKKLIGKPSYTLPISPSDVYEFVSWHTFHAAAYPYETKTRVKLMLKASGKEDATRPQTEGKAPVMISDLAKLFLFLTGKGPEAEAVKDLAIIAFWEMARMAKLTYKSSIGKIPFKKGITLRDVQTYTNVTTLNIHKAKTAKPGKIQKLKLRPMSSPLCPVKALNRQLALVSSQTDSLFGFNTPSGQINLTKRRANKTLGRAWQAIGQPNLTGHSFWVGGALLHYAARVNVEEIKSLAQWTSNCYKVYIRQLAPEDNILRILIKGVQK</sequence>
<dbReference type="Proteomes" id="UP000235388">
    <property type="component" value="Unassembled WGS sequence"/>
</dbReference>
<evidence type="ECO:0000313" key="3">
    <source>
        <dbReference type="Proteomes" id="UP000235388"/>
    </source>
</evidence>
<dbReference type="GO" id="GO:0006310">
    <property type="term" value="P:DNA recombination"/>
    <property type="evidence" value="ECO:0007669"/>
    <property type="project" value="UniProtKB-KW"/>
</dbReference>
<dbReference type="InterPro" id="IPR011010">
    <property type="entry name" value="DNA_brk_join_enz"/>
</dbReference>
<organism evidence="2 3">
    <name type="scientific">Puccinia coronata f. sp. avenae</name>
    <dbReference type="NCBI Taxonomy" id="200324"/>
    <lineage>
        <taxon>Eukaryota</taxon>
        <taxon>Fungi</taxon>
        <taxon>Dikarya</taxon>
        <taxon>Basidiomycota</taxon>
        <taxon>Pucciniomycotina</taxon>
        <taxon>Pucciniomycetes</taxon>
        <taxon>Pucciniales</taxon>
        <taxon>Pucciniaceae</taxon>
        <taxon>Puccinia</taxon>
    </lineage>
</organism>
<dbReference type="InterPro" id="IPR013762">
    <property type="entry name" value="Integrase-like_cat_sf"/>
</dbReference>
<accession>A0A2N5VT43</accession>
<evidence type="ECO:0000313" key="2">
    <source>
        <dbReference type="EMBL" id="PLW53165.1"/>
    </source>
</evidence>
<dbReference type="SUPFAM" id="SSF56349">
    <property type="entry name" value="DNA breaking-rejoining enzymes"/>
    <property type="match status" value="1"/>
</dbReference>
<dbReference type="OrthoDB" id="2503657at2759"/>
<keyword evidence="3" id="KW-1185">Reference proteome</keyword>
<keyword evidence="1" id="KW-0233">DNA recombination</keyword>
<dbReference type="STRING" id="200324.A0A2N5VT43"/>
<dbReference type="Gene3D" id="1.10.443.10">
    <property type="entry name" value="Intergrase catalytic core"/>
    <property type="match status" value="1"/>
</dbReference>
<gene>
    <name evidence="2" type="ORF">PCANC_09795</name>
</gene>
<proteinExistence type="predicted"/>
<dbReference type="GO" id="GO:0003677">
    <property type="term" value="F:DNA binding"/>
    <property type="evidence" value="ECO:0007669"/>
    <property type="project" value="InterPro"/>
</dbReference>
<dbReference type="PANTHER" id="PTHR34605:SF3">
    <property type="entry name" value="P CELL-TYPE AGGLUTINATION PROTEIN MAP4-LIKE-RELATED"/>
    <property type="match status" value="1"/>
</dbReference>
<dbReference type="EMBL" id="PGCJ01000066">
    <property type="protein sequence ID" value="PLW53165.1"/>
    <property type="molecule type" value="Genomic_DNA"/>
</dbReference>
<dbReference type="PANTHER" id="PTHR34605">
    <property type="entry name" value="PHAGE_INTEGRASE DOMAIN-CONTAINING PROTEIN"/>
    <property type="match status" value="1"/>
</dbReference>
<reference evidence="2 3" key="1">
    <citation type="submission" date="2017-11" db="EMBL/GenBank/DDBJ databases">
        <title>De novo assembly and phasing of dikaryotic genomes from two isolates of Puccinia coronata f. sp. avenae, the causal agent of oat crown rust.</title>
        <authorList>
            <person name="Miller M.E."/>
            <person name="Zhang Y."/>
            <person name="Omidvar V."/>
            <person name="Sperschneider J."/>
            <person name="Schwessinger B."/>
            <person name="Raley C."/>
            <person name="Palmer J.M."/>
            <person name="Garnica D."/>
            <person name="Upadhyaya N."/>
            <person name="Rathjen J."/>
            <person name="Taylor J.M."/>
            <person name="Park R.F."/>
            <person name="Dodds P.N."/>
            <person name="Hirsch C.D."/>
            <person name="Kianian S.F."/>
            <person name="Figueroa M."/>
        </authorList>
    </citation>
    <scope>NUCLEOTIDE SEQUENCE [LARGE SCALE GENOMIC DNA]</scope>
    <source>
        <strain evidence="2">12NC29</strain>
    </source>
</reference>
<name>A0A2N5VT43_9BASI</name>
<dbReference type="GO" id="GO:0015074">
    <property type="term" value="P:DNA integration"/>
    <property type="evidence" value="ECO:0007669"/>
    <property type="project" value="InterPro"/>
</dbReference>